<dbReference type="AlphaFoldDB" id="A0A8J5WEV1"/>
<keyword evidence="3" id="KW-1185">Reference proteome</keyword>
<comment type="caution">
    <text evidence="2">The sequence shown here is derived from an EMBL/GenBank/DDBJ whole genome shotgun (WGS) entry which is preliminary data.</text>
</comment>
<protein>
    <submittedName>
        <fullName evidence="2">Uncharacterized protein</fullName>
    </submittedName>
</protein>
<evidence type="ECO:0000256" key="1">
    <source>
        <dbReference type="SAM" id="MobiDB-lite"/>
    </source>
</evidence>
<dbReference type="Proteomes" id="UP000729402">
    <property type="component" value="Unassembled WGS sequence"/>
</dbReference>
<evidence type="ECO:0000313" key="3">
    <source>
        <dbReference type="Proteomes" id="UP000729402"/>
    </source>
</evidence>
<feature type="region of interest" description="Disordered" evidence="1">
    <location>
        <begin position="1"/>
        <end position="22"/>
    </location>
</feature>
<proteinExistence type="predicted"/>
<name>A0A8J5WEV1_ZIZPA</name>
<reference evidence="2" key="2">
    <citation type="submission" date="2021-02" db="EMBL/GenBank/DDBJ databases">
        <authorList>
            <person name="Kimball J.A."/>
            <person name="Haas M.W."/>
            <person name="Macchietto M."/>
            <person name="Kono T."/>
            <person name="Duquette J."/>
            <person name="Shao M."/>
        </authorList>
    </citation>
    <scope>NUCLEOTIDE SEQUENCE</scope>
    <source>
        <tissue evidence="2">Fresh leaf tissue</tissue>
    </source>
</reference>
<gene>
    <name evidence="2" type="ORF">GUJ93_ZPchr0010g7283</name>
</gene>
<organism evidence="2 3">
    <name type="scientific">Zizania palustris</name>
    <name type="common">Northern wild rice</name>
    <dbReference type="NCBI Taxonomy" id="103762"/>
    <lineage>
        <taxon>Eukaryota</taxon>
        <taxon>Viridiplantae</taxon>
        <taxon>Streptophyta</taxon>
        <taxon>Embryophyta</taxon>
        <taxon>Tracheophyta</taxon>
        <taxon>Spermatophyta</taxon>
        <taxon>Magnoliopsida</taxon>
        <taxon>Liliopsida</taxon>
        <taxon>Poales</taxon>
        <taxon>Poaceae</taxon>
        <taxon>BOP clade</taxon>
        <taxon>Oryzoideae</taxon>
        <taxon>Oryzeae</taxon>
        <taxon>Zizaniinae</taxon>
        <taxon>Zizania</taxon>
    </lineage>
</organism>
<reference evidence="2" key="1">
    <citation type="journal article" date="2021" name="bioRxiv">
        <title>Whole Genome Assembly and Annotation of Northern Wild Rice, Zizania palustris L., Supports a Whole Genome Duplication in the Zizania Genus.</title>
        <authorList>
            <person name="Haas M."/>
            <person name="Kono T."/>
            <person name="Macchietto M."/>
            <person name="Millas R."/>
            <person name="McGilp L."/>
            <person name="Shao M."/>
            <person name="Duquette J."/>
            <person name="Hirsch C.N."/>
            <person name="Kimball J."/>
        </authorList>
    </citation>
    <scope>NUCLEOTIDE SEQUENCE</scope>
    <source>
        <tissue evidence="2">Fresh leaf tissue</tissue>
    </source>
</reference>
<accession>A0A8J5WEV1</accession>
<dbReference type="EMBL" id="JAAALK010000082">
    <property type="protein sequence ID" value="KAG8088655.1"/>
    <property type="molecule type" value="Genomic_DNA"/>
</dbReference>
<sequence length="67" mass="7312">MVSKTWTYPSKGLDGADPNSVSSIPEGVVMARIKNTNHDPAERAVDEWSMTHPKEVGVESMELVPCV</sequence>
<evidence type="ECO:0000313" key="2">
    <source>
        <dbReference type="EMBL" id="KAG8088655.1"/>
    </source>
</evidence>